<organism evidence="1">
    <name type="scientific">marine sediment metagenome</name>
    <dbReference type="NCBI Taxonomy" id="412755"/>
    <lineage>
        <taxon>unclassified sequences</taxon>
        <taxon>metagenomes</taxon>
        <taxon>ecological metagenomes</taxon>
    </lineage>
</organism>
<name>A0A0F9HM08_9ZZZZ</name>
<accession>A0A0F9HM08</accession>
<reference evidence="1" key="1">
    <citation type="journal article" date="2015" name="Nature">
        <title>Complex archaea that bridge the gap between prokaryotes and eukaryotes.</title>
        <authorList>
            <person name="Spang A."/>
            <person name="Saw J.H."/>
            <person name="Jorgensen S.L."/>
            <person name="Zaremba-Niedzwiedzka K."/>
            <person name="Martijn J."/>
            <person name="Lind A.E."/>
            <person name="van Eijk R."/>
            <person name="Schleper C."/>
            <person name="Guy L."/>
            <person name="Ettema T.J."/>
        </authorList>
    </citation>
    <scope>NUCLEOTIDE SEQUENCE</scope>
</reference>
<evidence type="ECO:0000313" key="1">
    <source>
        <dbReference type="EMBL" id="KKM16326.1"/>
    </source>
</evidence>
<proteinExistence type="predicted"/>
<protein>
    <submittedName>
        <fullName evidence="1">Uncharacterized protein</fullName>
    </submittedName>
</protein>
<comment type="caution">
    <text evidence="1">The sequence shown here is derived from an EMBL/GenBank/DDBJ whole genome shotgun (WGS) entry which is preliminary data.</text>
</comment>
<dbReference type="EMBL" id="LAZR01014700">
    <property type="protein sequence ID" value="KKM16326.1"/>
    <property type="molecule type" value="Genomic_DNA"/>
</dbReference>
<dbReference type="AlphaFoldDB" id="A0A0F9HM08"/>
<sequence>MTYTAIQKEQQARDISSAHICYGKHRLVTTIDGKGHFFPCRDGVKCDTCSYDFYCNVFRQLDNQWMNGE</sequence>
<gene>
    <name evidence="1" type="ORF">LCGC14_1687010</name>
</gene>